<evidence type="ECO:0000313" key="2">
    <source>
        <dbReference type="EMBL" id="KIQ67597.1"/>
    </source>
</evidence>
<dbReference type="RefSeq" id="WP_018302656.1">
    <property type="nucleotide sequence ID" value="NZ_KB902287.1"/>
</dbReference>
<feature type="signal peptide" evidence="1">
    <location>
        <begin position="1"/>
        <end position="23"/>
    </location>
</feature>
<dbReference type="STRING" id="1123501.Wenmar_04023"/>
<name>A0A0D0Q501_9RHOB</name>
<dbReference type="Proteomes" id="UP000035100">
    <property type="component" value="Unassembled WGS sequence"/>
</dbReference>
<organism evidence="2 3">
    <name type="scientific">Wenxinia marina DSM 24838</name>
    <dbReference type="NCBI Taxonomy" id="1123501"/>
    <lineage>
        <taxon>Bacteria</taxon>
        <taxon>Pseudomonadati</taxon>
        <taxon>Pseudomonadota</taxon>
        <taxon>Alphaproteobacteria</taxon>
        <taxon>Rhodobacterales</taxon>
        <taxon>Roseobacteraceae</taxon>
        <taxon>Wenxinia</taxon>
    </lineage>
</organism>
<proteinExistence type="predicted"/>
<dbReference type="EMBL" id="AONG01000022">
    <property type="protein sequence ID" value="KIQ67597.1"/>
    <property type="molecule type" value="Genomic_DNA"/>
</dbReference>
<evidence type="ECO:0008006" key="4">
    <source>
        <dbReference type="Google" id="ProtNLM"/>
    </source>
</evidence>
<dbReference type="AlphaFoldDB" id="A0A0D0Q501"/>
<sequence>MTHVTKFAAAFGLALTLGGAAFAQQDDGNVEALDLVGVDCGDFLEAEASTQTDYAESLGVDMAAMVELPDDAIGDVDTINDNVRAIAAACEGHEEVELLDLETVVVEMNGMDSTESN</sequence>
<keyword evidence="3" id="KW-1185">Reference proteome</keyword>
<comment type="caution">
    <text evidence="2">The sequence shown here is derived from an EMBL/GenBank/DDBJ whole genome shotgun (WGS) entry which is preliminary data.</text>
</comment>
<accession>A0A0D0Q501</accession>
<dbReference type="InterPro" id="IPR010486">
    <property type="entry name" value="HNS-dep_expression_A/B"/>
</dbReference>
<keyword evidence="1" id="KW-0732">Signal</keyword>
<reference evidence="2 3" key="1">
    <citation type="submission" date="2013-01" db="EMBL/GenBank/DDBJ databases">
        <authorList>
            <person name="Fiebig A."/>
            <person name="Goeker M."/>
            <person name="Klenk H.-P.P."/>
        </authorList>
    </citation>
    <scope>NUCLEOTIDE SEQUENCE [LARGE SCALE GENOMIC DNA]</scope>
    <source>
        <strain evidence="2 3">DSM 24838</strain>
    </source>
</reference>
<protein>
    <recommendedName>
        <fullName evidence="4">HdeA/HdeB family protein</fullName>
    </recommendedName>
</protein>
<dbReference type="Pfam" id="PF06411">
    <property type="entry name" value="HdeA"/>
    <property type="match status" value="1"/>
</dbReference>
<feature type="chain" id="PRO_5002219145" description="HdeA/HdeB family protein" evidence="1">
    <location>
        <begin position="24"/>
        <end position="117"/>
    </location>
</feature>
<evidence type="ECO:0000313" key="3">
    <source>
        <dbReference type="Proteomes" id="UP000035100"/>
    </source>
</evidence>
<gene>
    <name evidence="2" type="ORF">Wenmar_04023</name>
</gene>
<evidence type="ECO:0000256" key="1">
    <source>
        <dbReference type="SAM" id="SignalP"/>
    </source>
</evidence>